<dbReference type="Gene3D" id="2.40.170.20">
    <property type="entry name" value="TonB-dependent receptor, beta-barrel domain"/>
    <property type="match status" value="1"/>
</dbReference>
<dbReference type="InterPro" id="IPR012910">
    <property type="entry name" value="Plug_dom"/>
</dbReference>
<dbReference type="InterPro" id="IPR039426">
    <property type="entry name" value="TonB-dep_rcpt-like"/>
</dbReference>
<feature type="signal peptide" evidence="13">
    <location>
        <begin position="1"/>
        <end position="27"/>
    </location>
</feature>
<dbReference type="InterPro" id="IPR037066">
    <property type="entry name" value="Plug_dom_sf"/>
</dbReference>
<keyword evidence="3 10" id="KW-0813">Transport</keyword>
<sequence length="759" mass="83820">MQVNSFSLRPTILSLAIMAAFSQSSFAQTATPLNAEPAEKADAKAAEPKMQKVEVQGTRNYDERRQDTATKIVVTQEDIVRYGDTTVSEVLKRLPGVTMGGVQGRGGDIRMRGLGAGYTQIMLNGEPSPPGFSLDSLSPDLIERLEIIRAATAELSTASIAGSINIVLKKSVQTAQKELKLGLFEDGGKFGENINYQVSDKAGRMSYSISGNLNHGQYERPSYSDEVRMDANGNPFVKTHTYNLGWGTFSNVGFSPRVNWNFENGDTLTTQSFVNANRFDGYSTDVRTNDPNFNGLLPMYSSDLQKIHSDFSMLRTNLNWIHKLEDSAKLDVKLGVNYNKRNSDVGFAGYNKDNAQILDRKSISGATDKGLTMSGKYSAPFVQDHSFVFGWDGAYSKRSETRTQKDNVDFVANTLSVFPLSANNLDENFNADVTRLAVFAQDEWNITKQWSVYGGLRWEGIDTRSSGSFKSPIPNANNTPYDIHNRFSVWSPILQTLYKLPDSKNDQIRLGITRTYKAPDTSRLIPRRFYSNDNTRNNPDSQGNPNLKPELAWGLDMAYEHYLPGGGMLSASVFLRKINDITRTDSSEDINGKWVSMPVNDGQATTKGIELEAKFPLRAMMEGAPAIDFRANVSFNWSSLSSVPGPNNRLDSQTPISANLGVDYKMDKIPLTVGGNASFQSGGPVNISAVQSSYSVPKRVLDLYALWKFDPKTNLRVSLGNLLHQDNINVGSFSGANGSVQTNLTPTTVTARVMFEHKF</sequence>
<comment type="similarity">
    <text evidence="2 10 11">Belongs to the TonB-dependent receptor family.</text>
</comment>
<dbReference type="RefSeq" id="WP_110254054.1">
    <property type="nucleotide sequence ID" value="NZ_QJKB01000001.1"/>
</dbReference>
<dbReference type="Gene3D" id="2.170.130.10">
    <property type="entry name" value="TonB-dependent receptor, plug domain"/>
    <property type="match status" value="1"/>
</dbReference>
<proteinExistence type="inferred from homology"/>
<dbReference type="AlphaFoldDB" id="A0A318K343"/>
<dbReference type="InterPro" id="IPR036942">
    <property type="entry name" value="Beta-barrel_TonB_sf"/>
</dbReference>
<dbReference type="GO" id="GO:0009279">
    <property type="term" value="C:cell outer membrane"/>
    <property type="evidence" value="ECO:0007669"/>
    <property type="project" value="UniProtKB-SubCell"/>
</dbReference>
<dbReference type="PROSITE" id="PS52016">
    <property type="entry name" value="TONB_DEPENDENT_REC_3"/>
    <property type="match status" value="1"/>
</dbReference>
<evidence type="ECO:0000256" key="13">
    <source>
        <dbReference type="SAM" id="SignalP"/>
    </source>
</evidence>
<dbReference type="InterPro" id="IPR000531">
    <property type="entry name" value="Beta-barrel_TonB"/>
</dbReference>
<protein>
    <submittedName>
        <fullName evidence="16">Outer membrane receptor for ferrienterochelin and colicin</fullName>
    </submittedName>
</protein>
<comment type="caution">
    <text evidence="16">The sequence shown here is derived from an EMBL/GenBank/DDBJ whole genome shotgun (WGS) entry which is preliminary data.</text>
</comment>
<name>A0A318K343_9BURK</name>
<keyword evidence="4 10" id="KW-1134">Transmembrane beta strand</keyword>
<evidence type="ECO:0000313" key="16">
    <source>
        <dbReference type="EMBL" id="PXX47714.1"/>
    </source>
</evidence>
<dbReference type="Proteomes" id="UP000247792">
    <property type="component" value="Unassembled WGS sequence"/>
</dbReference>
<keyword evidence="17" id="KW-1185">Reference proteome</keyword>
<accession>A0A318K343</accession>
<feature type="region of interest" description="Disordered" evidence="12">
    <location>
        <begin position="41"/>
        <end position="62"/>
    </location>
</feature>
<evidence type="ECO:0000256" key="1">
    <source>
        <dbReference type="ARBA" id="ARBA00004571"/>
    </source>
</evidence>
<keyword evidence="7 10" id="KW-0472">Membrane</keyword>
<feature type="compositionally biased region" description="Basic and acidic residues" evidence="12">
    <location>
        <begin position="41"/>
        <end position="52"/>
    </location>
</feature>
<feature type="domain" description="TonB-dependent receptor-like beta-barrel" evidence="14">
    <location>
        <begin position="264"/>
        <end position="721"/>
    </location>
</feature>
<evidence type="ECO:0000256" key="3">
    <source>
        <dbReference type="ARBA" id="ARBA00022448"/>
    </source>
</evidence>
<evidence type="ECO:0000256" key="9">
    <source>
        <dbReference type="ARBA" id="ARBA00023237"/>
    </source>
</evidence>
<dbReference type="OrthoDB" id="8671598at2"/>
<evidence type="ECO:0000256" key="6">
    <source>
        <dbReference type="ARBA" id="ARBA00023077"/>
    </source>
</evidence>
<keyword evidence="8 16" id="KW-0675">Receptor</keyword>
<keyword evidence="6 11" id="KW-0798">TonB box</keyword>
<dbReference type="EMBL" id="QJKB01000001">
    <property type="protein sequence ID" value="PXX47714.1"/>
    <property type="molecule type" value="Genomic_DNA"/>
</dbReference>
<organism evidence="16 17">
    <name type="scientific">Undibacterium pigrum</name>
    <dbReference type="NCBI Taxonomy" id="401470"/>
    <lineage>
        <taxon>Bacteria</taxon>
        <taxon>Pseudomonadati</taxon>
        <taxon>Pseudomonadota</taxon>
        <taxon>Betaproteobacteria</taxon>
        <taxon>Burkholderiales</taxon>
        <taxon>Oxalobacteraceae</taxon>
        <taxon>Undibacterium</taxon>
    </lineage>
</organism>
<comment type="subcellular location">
    <subcellularLocation>
        <location evidence="1 10">Cell outer membrane</location>
        <topology evidence="1 10">Multi-pass membrane protein</topology>
    </subcellularLocation>
</comment>
<evidence type="ECO:0000313" key="17">
    <source>
        <dbReference type="Proteomes" id="UP000247792"/>
    </source>
</evidence>
<dbReference type="CDD" id="cd01347">
    <property type="entry name" value="ligand_gated_channel"/>
    <property type="match status" value="1"/>
</dbReference>
<dbReference type="Pfam" id="PF00593">
    <property type="entry name" value="TonB_dep_Rec_b-barrel"/>
    <property type="match status" value="1"/>
</dbReference>
<evidence type="ECO:0000256" key="4">
    <source>
        <dbReference type="ARBA" id="ARBA00022452"/>
    </source>
</evidence>
<evidence type="ECO:0000256" key="8">
    <source>
        <dbReference type="ARBA" id="ARBA00023170"/>
    </source>
</evidence>
<feature type="domain" description="TonB-dependent receptor plug" evidence="15">
    <location>
        <begin position="68"/>
        <end position="162"/>
    </location>
</feature>
<keyword evidence="5 10" id="KW-0812">Transmembrane</keyword>
<evidence type="ECO:0000256" key="7">
    <source>
        <dbReference type="ARBA" id="ARBA00023136"/>
    </source>
</evidence>
<evidence type="ECO:0000256" key="2">
    <source>
        <dbReference type="ARBA" id="ARBA00009810"/>
    </source>
</evidence>
<keyword evidence="13" id="KW-0732">Signal</keyword>
<dbReference type="PANTHER" id="PTHR40980:SF4">
    <property type="entry name" value="TONB-DEPENDENT RECEPTOR-LIKE BETA-BARREL DOMAIN-CONTAINING PROTEIN"/>
    <property type="match status" value="1"/>
</dbReference>
<keyword evidence="9 10" id="KW-0998">Cell outer membrane</keyword>
<gene>
    <name evidence="16" type="ORF">DFR42_1011311</name>
</gene>
<evidence type="ECO:0000259" key="14">
    <source>
        <dbReference type="Pfam" id="PF00593"/>
    </source>
</evidence>
<evidence type="ECO:0000256" key="12">
    <source>
        <dbReference type="SAM" id="MobiDB-lite"/>
    </source>
</evidence>
<feature type="chain" id="PRO_5016352001" evidence="13">
    <location>
        <begin position="28"/>
        <end position="759"/>
    </location>
</feature>
<dbReference type="Pfam" id="PF07715">
    <property type="entry name" value="Plug"/>
    <property type="match status" value="1"/>
</dbReference>
<evidence type="ECO:0000256" key="5">
    <source>
        <dbReference type="ARBA" id="ARBA00022692"/>
    </source>
</evidence>
<evidence type="ECO:0000256" key="11">
    <source>
        <dbReference type="RuleBase" id="RU003357"/>
    </source>
</evidence>
<dbReference type="SUPFAM" id="SSF56935">
    <property type="entry name" value="Porins"/>
    <property type="match status" value="1"/>
</dbReference>
<dbReference type="PANTHER" id="PTHR40980">
    <property type="entry name" value="PLUG DOMAIN-CONTAINING PROTEIN"/>
    <property type="match status" value="1"/>
</dbReference>
<evidence type="ECO:0000259" key="15">
    <source>
        <dbReference type="Pfam" id="PF07715"/>
    </source>
</evidence>
<evidence type="ECO:0000256" key="10">
    <source>
        <dbReference type="PROSITE-ProRule" id="PRU01360"/>
    </source>
</evidence>
<reference evidence="16 17" key="1">
    <citation type="submission" date="2018-05" db="EMBL/GenBank/DDBJ databases">
        <title>Genomic Encyclopedia of Type Strains, Phase IV (KMG-IV): sequencing the most valuable type-strain genomes for metagenomic binning, comparative biology and taxonomic classification.</title>
        <authorList>
            <person name="Goeker M."/>
        </authorList>
    </citation>
    <scope>NUCLEOTIDE SEQUENCE [LARGE SCALE GENOMIC DNA]</scope>
    <source>
        <strain evidence="16 17">DSM 19792</strain>
    </source>
</reference>